<name>A0A8T3C9K7_DENNO</name>
<evidence type="ECO:0000313" key="2">
    <source>
        <dbReference type="EMBL" id="KAI0527636.1"/>
    </source>
</evidence>
<gene>
    <name evidence="2" type="ORF">KFK09_003241</name>
</gene>
<proteinExistence type="predicted"/>
<reference evidence="2" key="1">
    <citation type="journal article" date="2022" name="Front. Genet.">
        <title>Chromosome-Scale Assembly of the Dendrobium nobile Genome Provides Insights Into the Molecular Mechanism of the Biosynthesis of the Medicinal Active Ingredient of Dendrobium.</title>
        <authorList>
            <person name="Xu Q."/>
            <person name="Niu S.-C."/>
            <person name="Li K.-L."/>
            <person name="Zheng P.-J."/>
            <person name="Zhang X.-J."/>
            <person name="Jia Y."/>
            <person name="Liu Y."/>
            <person name="Niu Y.-X."/>
            <person name="Yu L.-H."/>
            <person name="Chen D.-F."/>
            <person name="Zhang G.-Q."/>
        </authorList>
    </citation>
    <scope>NUCLEOTIDE SEQUENCE</scope>
    <source>
        <tissue evidence="2">Leaf</tissue>
    </source>
</reference>
<feature type="compositionally biased region" description="Basic residues" evidence="1">
    <location>
        <begin position="82"/>
        <end position="99"/>
    </location>
</feature>
<comment type="caution">
    <text evidence="2">The sequence shown here is derived from an EMBL/GenBank/DDBJ whole genome shotgun (WGS) entry which is preliminary data.</text>
</comment>
<dbReference type="Proteomes" id="UP000829196">
    <property type="component" value="Unassembled WGS sequence"/>
</dbReference>
<dbReference type="AlphaFoldDB" id="A0A8T3C9K7"/>
<evidence type="ECO:0000256" key="1">
    <source>
        <dbReference type="SAM" id="MobiDB-lite"/>
    </source>
</evidence>
<feature type="region of interest" description="Disordered" evidence="1">
    <location>
        <begin position="75"/>
        <end position="99"/>
    </location>
</feature>
<organism evidence="2 3">
    <name type="scientific">Dendrobium nobile</name>
    <name type="common">Orchid</name>
    <dbReference type="NCBI Taxonomy" id="94219"/>
    <lineage>
        <taxon>Eukaryota</taxon>
        <taxon>Viridiplantae</taxon>
        <taxon>Streptophyta</taxon>
        <taxon>Embryophyta</taxon>
        <taxon>Tracheophyta</taxon>
        <taxon>Spermatophyta</taxon>
        <taxon>Magnoliopsida</taxon>
        <taxon>Liliopsida</taxon>
        <taxon>Asparagales</taxon>
        <taxon>Orchidaceae</taxon>
        <taxon>Epidendroideae</taxon>
        <taxon>Malaxideae</taxon>
        <taxon>Dendrobiinae</taxon>
        <taxon>Dendrobium</taxon>
    </lineage>
</organism>
<keyword evidence="3" id="KW-1185">Reference proteome</keyword>
<evidence type="ECO:0000313" key="3">
    <source>
        <dbReference type="Proteomes" id="UP000829196"/>
    </source>
</evidence>
<accession>A0A8T3C9K7</accession>
<dbReference type="EMBL" id="JAGYWB010000003">
    <property type="protein sequence ID" value="KAI0527636.1"/>
    <property type="molecule type" value="Genomic_DNA"/>
</dbReference>
<protein>
    <submittedName>
        <fullName evidence="2">Uncharacterized protein</fullName>
    </submittedName>
</protein>
<sequence length="99" mass="11482">MFPNPSPFRCRVAVPRPTLSLSLILLSLPLRIRLLSPPSSSQFANFPSHLFIYFLSRPLAYLLHILFVYPEAEPSTLDRTTHGRPRRLRRLRRPLHAPI</sequence>